<evidence type="ECO:0008006" key="3">
    <source>
        <dbReference type="Google" id="ProtNLM"/>
    </source>
</evidence>
<gene>
    <name evidence="1" type="ORF">IPO85_04340</name>
</gene>
<reference evidence="1 2" key="1">
    <citation type="submission" date="2020-10" db="EMBL/GenBank/DDBJ databases">
        <title>Connecting structure to function with the recovery of over 1000 high-quality activated sludge metagenome-assembled genomes encoding full-length rRNA genes using long-read sequencing.</title>
        <authorList>
            <person name="Singleton C.M."/>
            <person name="Petriglieri F."/>
            <person name="Kristensen J.M."/>
            <person name="Kirkegaard R.H."/>
            <person name="Michaelsen T.Y."/>
            <person name="Andersen M.H."/>
            <person name="Karst S.M."/>
            <person name="Dueholm M.S."/>
            <person name="Nielsen P.H."/>
            <person name="Albertsen M."/>
        </authorList>
    </citation>
    <scope>NUCLEOTIDE SEQUENCE [LARGE SCALE GENOMIC DNA]</scope>
    <source>
        <strain evidence="1">Ribe_18-Q3-R11-54_BAT3C.373</strain>
    </source>
</reference>
<protein>
    <recommendedName>
        <fullName evidence="3">Polysaccharide deacetylase</fullName>
    </recommendedName>
</protein>
<accession>A0A9D7XCG4</accession>
<proteinExistence type="predicted"/>
<comment type="caution">
    <text evidence="1">The sequence shown here is derived from an EMBL/GenBank/DDBJ whole genome shotgun (WGS) entry which is preliminary data.</text>
</comment>
<dbReference type="GO" id="GO:0005975">
    <property type="term" value="P:carbohydrate metabolic process"/>
    <property type="evidence" value="ECO:0007669"/>
    <property type="project" value="InterPro"/>
</dbReference>
<dbReference type="Gene3D" id="3.20.20.370">
    <property type="entry name" value="Glycoside hydrolase/deacetylase"/>
    <property type="match status" value="1"/>
</dbReference>
<dbReference type="SUPFAM" id="SSF88713">
    <property type="entry name" value="Glycoside hydrolase/deacetylase"/>
    <property type="match status" value="1"/>
</dbReference>
<dbReference type="InterPro" id="IPR011330">
    <property type="entry name" value="Glyco_hydro/deAcase_b/a-brl"/>
</dbReference>
<dbReference type="AlphaFoldDB" id="A0A9D7XCG4"/>
<organism evidence="1 2">
    <name type="scientific">Candidatus Defluviibacterium haderslevense</name>
    <dbReference type="NCBI Taxonomy" id="2981993"/>
    <lineage>
        <taxon>Bacteria</taxon>
        <taxon>Pseudomonadati</taxon>
        <taxon>Bacteroidota</taxon>
        <taxon>Saprospiria</taxon>
        <taxon>Saprospirales</taxon>
        <taxon>Saprospiraceae</taxon>
        <taxon>Candidatus Defluviibacterium</taxon>
    </lineage>
</organism>
<dbReference type="Proteomes" id="UP000808349">
    <property type="component" value="Unassembled WGS sequence"/>
</dbReference>
<evidence type="ECO:0000313" key="2">
    <source>
        <dbReference type="Proteomes" id="UP000808349"/>
    </source>
</evidence>
<evidence type="ECO:0000313" key="1">
    <source>
        <dbReference type="EMBL" id="MBK9716739.1"/>
    </source>
</evidence>
<sequence length="251" mass="30338">MQTNSKLYNFSDFTRKNYRELLRFAKKNHNFVSFTEFDPNSTDILWRHDVDFSMHAARKLAIIEESEGVKSTFFILLHSEFYNLFEIEIHNLVKDIISLGHDIGLHFYSKYYNIINEVELIKKLNLEKEFIQDIFNCEIKVFSFHNPEIFDLNCEKDVYANMINTYSYNFKNEIAYCSDSNGYWRHQRLEDFLKANLIKPIQVLTHPEWWSEIEMSPKEKVLRCIDERSKKVYSDYELILKKHNRQNIDWL</sequence>
<dbReference type="EMBL" id="JADKFW010000004">
    <property type="protein sequence ID" value="MBK9716739.1"/>
    <property type="molecule type" value="Genomic_DNA"/>
</dbReference>
<name>A0A9D7XCG4_9BACT</name>